<evidence type="ECO:0000256" key="3">
    <source>
        <dbReference type="RuleBase" id="RU364104"/>
    </source>
</evidence>
<evidence type="ECO:0000313" key="5">
    <source>
        <dbReference type="EMBL" id="KAK0746040.1"/>
    </source>
</evidence>
<keyword evidence="2" id="KW-1015">Disulfide bond</keyword>
<keyword evidence="6" id="KW-1185">Reference proteome</keyword>
<protein>
    <recommendedName>
        <fullName evidence="3">COX assembly mitochondrial protein</fullName>
    </recommendedName>
</protein>
<dbReference type="AlphaFoldDB" id="A0AA40K4X1"/>
<dbReference type="EMBL" id="JAUKUD010000004">
    <property type="protein sequence ID" value="KAK0746040.1"/>
    <property type="molecule type" value="Genomic_DNA"/>
</dbReference>
<proteinExistence type="inferred from homology"/>
<comment type="function">
    <text evidence="3">Required for mitochondrial cytochrome c oxidase (COX) assembly and respiration.</text>
</comment>
<evidence type="ECO:0000256" key="1">
    <source>
        <dbReference type="ARBA" id="ARBA00007347"/>
    </source>
</evidence>
<keyword evidence="3" id="KW-0999">Mitochondrion inner membrane</keyword>
<accession>A0AA40K4X1</accession>
<dbReference type="Proteomes" id="UP001172155">
    <property type="component" value="Unassembled WGS sequence"/>
</dbReference>
<dbReference type="Pfam" id="PF08583">
    <property type="entry name" value="Cmc1"/>
    <property type="match status" value="1"/>
</dbReference>
<gene>
    <name evidence="5" type="ORF">B0T18DRAFT_325441</name>
</gene>
<reference evidence="5" key="1">
    <citation type="submission" date="2023-06" db="EMBL/GenBank/DDBJ databases">
        <title>Genome-scale phylogeny and comparative genomics of the fungal order Sordariales.</title>
        <authorList>
            <consortium name="Lawrence Berkeley National Laboratory"/>
            <person name="Hensen N."/>
            <person name="Bonometti L."/>
            <person name="Westerberg I."/>
            <person name="Brannstrom I.O."/>
            <person name="Guillou S."/>
            <person name="Cros-Aarteil S."/>
            <person name="Calhoun S."/>
            <person name="Haridas S."/>
            <person name="Kuo A."/>
            <person name="Mondo S."/>
            <person name="Pangilinan J."/>
            <person name="Riley R."/>
            <person name="LaButti K."/>
            <person name="Andreopoulos B."/>
            <person name="Lipzen A."/>
            <person name="Chen C."/>
            <person name="Yanf M."/>
            <person name="Daum C."/>
            <person name="Ng V."/>
            <person name="Clum A."/>
            <person name="Steindorff A."/>
            <person name="Ohm R."/>
            <person name="Martin F."/>
            <person name="Silar P."/>
            <person name="Natvig D."/>
            <person name="Lalanne C."/>
            <person name="Gautier V."/>
            <person name="Ament-velasquez S.L."/>
            <person name="Kruys A."/>
            <person name="Hutchinson M.I."/>
            <person name="Powell A.J."/>
            <person name="Barry K."/>
            <person name="Miller A.N."/>
            <person name="Grigoriev I.V."/>
            <person name="Debuchy R."/>
            <person name="Gladieux P."/>
            <person name="Thoren M.H."/>
            <person name="Johannesson H."/>
        </authorList>
    </citation>
    <scope>NUCLEOTIDE SEQUENCE</scope>
    <source>
        <strain evidence="5">SMH3187-1</strain>
    </source>
</reference>
<name>A0AA40K4X1_9PEZI</name>
<evidence type="ECO:0000256" key="2">
    <source>
        <dbReference type="ARBA" id="ARBA00023157"/>
    </source>
</evidence>
<evidence type="ECO:0000256" key="4">
    <source>
        <dbReference type="SAM" id="MobiDB-lite"/>
    </source>
</evidence>
<dbReference type="InterPro" id="IPR013892">
    <property type="entry name" value="Cyt_c_biogenesis_Cmc1-like"/>
</dbReference>
<keyword evidence="3" id="KW-0143">Chaperone</keyword>
<evidence type="ECO:0000313" key="6">
    <source>
        <dbReference type="Proteomes" id="UP001172155"/>
    </source>
</evidence>
<comment type="similarity">
    <text evidence="1 3">Belongs to the CMC family.</text>
</comment>
<keyword evidence="3" id="KW-0472">Membrane</keyword>
<comment type="caution">
    <text evidence="5">The sequence shown here is derived from an EMBL/GenBank/DDBJ whole genome shotgun (WGS) entry which is preliminary data.</text>
</comment>
<dbReference type="GO" id="GO:0005743">
    <property type="term" value="C:mitochondrial inner membrane"/>
    <property type="evidence" value="ECO:0007669"/>
    <property type="project" value="UniProtKB-SubCell"/>
</dbReference>
<feature type="compositionally biased region" description="Basic and acidic residues" evidence="4">
    <location>
        <begin position="63"/>
        <end position="79"/>
    </location>
</feature>
<keyword evidence="3" id="KW-0496">Mitochondrion</keyword>
<organism evidence="5 6">
    <name type="scientific">Schizothecium vesticola</name>
    <dbReference type="NCBI Taxonomy" id="314040"/>
    <lineage>
        <taxon>Eukaryota</taxon>
        <taxon>Fungi</taxon>
        <taxon>Dikarya</taxon>
        <taxon>Ascomycota</taxon>
        <taxon>Pezizomycotina</taxon>
        <taxon>Sordariomycetes</taxon>
        <taxon>Sordariomycetidae</taxon>
        <taxon>Sordariales</taxon>
        <taxon>Schizotheciaceae</taxon>
        <taxon>Schizothecium</taxon>
    </lineage>
</organism>
<feature type="region of interest" description="Disordered" evidence="4">
    <location>
        <begin position="54"/>
        <end position="79"/>
    </location>
</feature>
<comment type="subcellular location">
    <subcellularLocation>
        <location evidence="3">Mitochondrion inner membrane</location>
    </subcellularLocation>
</comment>
<sequence length="79" mass="9228">MHPHLFTKDNVGCEQVMTALEECHARGFMWKAMGMCNGAKEDLTKCLKAERWKTQARNRGQSKKKDSIREKWKEIDENS</sequence>